<evidence type="ECO:0000313" key="2">
    <source>
        <dbReference type="EMBL" id="MBW6398660.1"/>
    </source>
</evidence>
<dbReference type="EMBL" id="JAHYBZ010000004">
    <property type="protein sequence ID" value="MBW6398660.1"/>
    <property type="molecule type" value="Genomic_DNA"/>
</dbReference>
<feature type="region of interest" description="Disordered" evidence="1">
    <location>
        <begin position="110"/>
        <end position="132"/>
    </location>
</feature>
<organism evidence="2 3">
    <name type="scientific">Roseomonas alba</name>
    <dbReference type="NCBI Taxonomy" id="2846776"/>
    <lineage>
        <taxon>Bacteria</taxon>
        <taxon>Pseudomonadati</taxon>
        <taxon>Pseudomonadota</taxon>
        <taxon>Alphaproteobacteria</taxon>
        <taxon>Acetobacterales</taxon>
        <taxon>Roseomonadaceae</taxon>
        <taxon>Roseomonas</taxon>
    </lineage>
</organism>
<reference evidence="2 3" key="1">
    <citation type="submission" date="2021-07" db="EMBL/GenBank/DDBJ databases">
        <authorList>
            <person name="So Y."/>
        </authorList>
    </citation>
    <scope>NUCLEOTIDE SEQUENCE [LARGE SCALE GENOMIC DNA]</scope>
    <source>
        <strain evidence="2 3">HJA6</strain>
    </source>
</reference>
<evidence type="ECO:0000313" key="3">
    <source>
        <dbReference type="Proteomes" id="UP001196565"/>
    </source>
</evidence>
<protein>
    <recommendedName>
        <fullName evidence="4">Tail assembly chaperone</fullName>
    </recommendedName>
</protein>
<accession>A0ABS7ABH1</accession>
<dbReference type="Proteomes" id="UP001196565">
    <property type="component" value="Unassembled WGS sequence"/>
</dbReference>
<sequence>MPKPLPPEPTAAALAAMARRSPLDYPRRVTLTLGDAGRVMRLIDAVPDANGRPFMTLRDAVALAFDVATNVVAAGELDRFRTSPPEPLPTPEPSAALLRWVEDHRAEIEAQTAAAAEAAKKRTASSGKRQRR</sequence>
<keyword evidence="3" id="KW-1185">Reference proteome</keyword>
<comment type="caution">
    <text evidence="2">The sequence shown here is derived from an EMBL/GenBank/DDBJ whole genome shotgun (WGS) entry which is preliminary data.</text>
</comment>
<proteinExistence type="predicted"/>
<name>A0ABS7ABH1_9PROT</name>
<evidence type="ECO:0008006" key="4">
    <source>
        <dbReference type="Google" id="ProtNLM"/>
    </source>
</evidence>
<gene>
    <name evidence="2" type="ORF">KPL78_12415</name>
</gene>
<evidence type="ECO:0000256" key="1">
    <source>
        <dbReference type="SAM" id="MobiDB-lite"/>
    </source>
</evidence>